<comment type="caution">
    <text evidence="3">The sequence shown here is derived from an EMBL/GenBank/DDBJ whole genome shotgun (WGS) entry which is preliminary data.</text>
</comment>
<dbReference type="EMBL" id="LVCJ01000093">
    <property type="protein sequence ID" value="OAL27634.1"/>
    <property type="molecule type" value="Genomic_DNA"/>
</dbReference>
<evidence type="ECO:0000259" key="2">
    <source>
        <dbReference type="Pfam" id="PF25794"/>
    </source>
</evidence>
<dbReference type="RefSeq" id="XP_022496024.1">
    <property type="nucleotide sequence ID" value="XM_022647976.1"/>
</dbReference>
<evidence type="ECO:0000313" key="3">
    <source>
        <dbReference type="EMBL" id="OAL27634.1"/>
    </source>
</evidence>
<dbReference type="Gene3D" id="3.30.565.10">
    <property type="entry name" value="Histidine kinase-like ATPase, C-terminal domain"/>
    <property type="match status" value="1"/>
</dbReference>
<dbReference type="InterPro" id="IPR036890">
    <property type="entry name" value="HATPase_C_sf"/>
</dbReference>
<dbReference type="GeneID" id="34593104"/>
<feature type="region of interest" description="Disordered" evidence="1">
    <location>
        <begin position="1152"/>
        <end position="1215"/>
    </location>
</feature>
<dbReference type="OrthoDB" id="1262810at2759"/>
<dbReference type="InterPro" id="IPR058210">
    <property type="entry name" value="SACS/Nov_dom"/>
</dbReference>
<proteinExistence type="predicted"/>
<dbReference type="PANTHER" id="PTHR32387">
    <property type="entry name" value="WU:FJ29H11"/>
    <property type="match status" value="1"/>
</dbReference>
<feature type="compositionally biased region" description="Low complexity" evidence="1">
    <location>
        <begin position="1342"/>
        <end position="1358"/>
    </location>
</feature>
<dbReference type="Proteomes" id="UP000185904">
    <property type="component" value="Unassembled WGS sequence"/>
</dbReference>
<dbReference type="PANTHER" id="PTHR32387:SF0">
    <property type="entry name" value="PROTEIN NO VEIN"/>
    <property type="match status" value="1"/>
</dbReference>
<organism evidence="3 4">
    <name type="scientific">Fonsecaea nubica</name>
    <dbReference type="NCBI Taxonomy" id="856822"/>
    <lineage>
        <taxon>Eukaryota</taxon>
        <taxon>Fungi</taxon>
        <taxon>Dikarya</taxon>
        <taxon>Ascomycota</taxon>
        <taxon>Pezizomycotina</taxon>
        <taxon>Eurotiomycetes</taxon>
        <taxon>Chaetothyriomycetidae</taxon>
        <taxon>Chaetothyriales</taxon>
        <taxon>Herpotrichiellaceae</taxon>
        <taxon>Fonsecaea</taxon>
    </lineage>
</organism>
<feature type="compositionally biased region" description="Polar residues" evidence="1">
    <location>
        <begin position="1278"/>
        <end position="1287"/>
    </location>
</feature>
<feature type="compositionally biased region" description="Low complexity" evidence="1">
    <location>
        <begin position="1165"/>
        <end position="1178"/>
    </location>
</feature>
<feature type="region of interest" description="Disordered" evidence="1">
    <location>
        <begin position="1278"/>
        <end position="1364"/>
    </location>
</feature>
<accession>A0A178CE54</accession>
<feature type="domain" description="Sacsin/Nov" evidence="2">
    <location>
        <begin position="53"/>
        <end position="135"/>
    </location>
</feature>
<gene>
    <name evidence="3" type="ORF">AYO20_09707</name>
</gene>
<dbReference type="InterPro" id="IPR052957">
    <property type="entry name" value="Auxin_embryo_med"/>
</dbReference>
<dbReference type="NCBIfam" id="NF047352">
    <property type="entry name" value="P_loop_sacsin"/>
    <property type="match status" value="1"/>
</dbReference>
<sequence length="1543" mass="172752">MPTRAEAKEHINSFWTRRHIARDAIDIENDINLRDLSNGLKILSDGLYGDLTHFFWELLQNADDSKYLTVPRVDFVLTSHSLTYETNEIGFTRDDVESLCAVGYSSKAGQNDTIGEKGIGFKSIFKIADVVTIHSDFPRTSITLQFKADLDVSKLRQHLASFDFTFLLFTRNIKVINLKVLAGQPFEKLGRLQHLAHNGERIETRIDGHPDATMDYVIFRRKYQGMPPRQPSAQVQPDGDKTTIVLAFPHRNHKPLAEGQKTYAYLPVNSFGFQVGPLPLLQNDSILTVAQFIIHADFVLTANRKGIDSDRGWNISLQRRLPEALCSAFEQLATSAESQMRFGWPEYLGSLGFIHDSFMREVADSTIKQLRSKLLVQTELQDGVFLAPQDCLTASDGFRDATGGLLITEGTYAQRVRSNAYSHNSASILSRLGVTPFEISHFVELLAQYISAHMASFSSKATAWHSRVASLLCKHFSNGKYQLYSPVFQAFKALRIIPLDDGSWASGASCATKKVFMDQGRRIALPTGLHFCFVQASAADDRDRRQLYRLLGVKSCDETEICKMILDSHATMVVWPPLEILISHAMYIFRARYRPQYPQSLRLRLLDSNLTIRYRERVHLPFGTQGKALRRLFADDFSGIIWLHPDYEDRVTEGERQNWFQFLCSVEGVYRLPPLHSGGRLSDAMRHILMRNGSKEFLWHLKTQYRLGYGNMFGDLHTREAQKLTVDISNIWVSTDQGVQKLCETILPSLSSVSLGLLPVIQLVDPQNTDWSFLRKFGVQTELSPDYFVKQLRALKENNDQGRVIATATTVYKAIAAYPALDGSKLASFHTESLIYVDPGVWVLPHQCVWKASFPCTKALLKVRDAGLDDLILELEDMESARDLDRTRLLRQNMLPALDSFLGKASLSMTQRRRLLLLHIFPVTQGGSNDPTQAAQLLRAEDTFWIADLNFLKSKFEGLLPLLDVTEKPFKSSLHNVFKKLSMDSKRLSLSVRKEENQPNQGDISEVADPALSNRLRRQSRYIIGRYVLDASTKRYGRDEKGEVLLLDADGELHIKIRRDSETMDIIIPLSDRFAERFHLGNANRELLVKVLTTEKVEQFIEGLERAGIKTDPTTVVEIVAEDGSDEDSDEGTLAEDPSDNLGLAFQKLQISKGRTGSGSDEESSGSQQRRPSQTPSSRGRRVRNDAAVSSPFSLRRRSGQAASGGARSDAIATNGETATDENIARLTASLIDAKLSDTTNEVFRNWVTPPSGVVPSKSSVPVFGMATAFEFTFNSPSPQPLVNNPDASGSSSSGPSTAATSRHVADNSPEAQADLDAPQSSPNHLHGAFKTPTKAFRQPNHPWSSGRPPRSSHGGNSFVAQESSEAVPHEIGFAGEHLVYKFLEDKLSPFFTPENWTSRGRAKAFPNPFSDDFREKDFADFTYVDTDGRLRMYLSEHVPNFENPTGQRNNITYHLEVKSTLGSLHNPAFLSNNQMSMAKKYSGRFSTPATQTDVYILVRVYGLGSDPPQPQLCLFPDPWNLICQDSLLIEGEAGIYVRPKVA</sequence>
<reference evidence="3 4" key="1">
    <citation type="submission" date="2016-03" db="EMBL/GenBank/DDBJ databases">
        <title>The draft genome sequence of Fonsecaea nubica causative agent of cutaneous subcutaneous infection in human host.</title>
        <authorList>
            <person name="Costa F."/>
            <person name="Sybren D.H."/>
            <person name="Raittz R.T."/>
            <person name="Weiss V.A."/>
            <person name="Leao A.C."/>
            <person name="Gomes R."/>
            <person name="De Souza E.M."/>
            <person name="Pedrosa F.O."/>
            <person name="Steffens M.B."/>
            <person name="Bombassaro A."/>
            <person name="Tadra-Sfeir M.Z."/>
            <person name="Moreno L.F."/>
            <person name="Najafzadeh M.J."/>
            <person name="Felipe M.S."/>
            <person name="Teixeira M."/>
            <person name="Sun J."/>
            <person name="Xi L."/>
            <person name="Castro M.A."/>
            <person name="Vicente V.A."/>
        </authorList>
    </citation>
    <scope>NUCLEOTIDE SEQUENCE [LARGE SCALE GENOMIC DNA]</scope>
    <source>
        <strain evidence="3 4">CBS 269.64</strain>
    </source>
</reference>
<evidence type="ECO:0000256" key="1">
    <source>
        <dbReference type="SAM" id="MobiDB-lite"/>
    </source>
</evidence>
<name>A0A178CE54_9EURO</name>
<evidence type="ECO:0000313" key="4">
    <source>
        <dbReference type="Proteomes" id="UP000185904"/>
    </source>
</evidence>
<protein>
    <recommendedName>
        <fullName evidence="2">Sacsin/Nov domain-containing protein</fullName>
    </recommendedName>
</protein>
<dbReference type="SUPFAM" id="SSF55874">
    <property type="entry name" value="ATPase domain of HSP90 chaperone/DNA topoisomerase II/histidine kinase"/>
    <property type="match status" value="1"/>
</dbReference>
<dbReference type="Pfam" id="PF25794">
    <property type="entry name" value="SACS"/>
    <property type="match status" value="1"/>
</dbReference>
<keyword evidence="4" id="KW-1185">Reference proteome</keyword>
<feature type="compositionally biased region" description="Low complexity" evidence="1">
    <location>
        <begin position="1288"/>
        <end position="1302"/>
    </location>
</feature>